<evidence type="ECO:0000313" key="3">
    <source>
        <dbReference type="Proteomes" id="UP001642487"/>
    </source>
</evidence>
<evidence type="ECO:0000256" key="1">
    <source>
        <dbReference type="SAM" id="Phobius"/>
    </source>
</evidence>
<organism evidence="2 3">
    <name type="scientific">Citrullus colocynthis</name>
    <name type="common">colocynth</name>
    <dbReference type="NCBI Taxonomy" id="252529"/>
    <lineage>
        <taxon>Eukaryota</taxon>
        <taxon>Viridiplantae</taxon>
        <taxon>Streptophyta</taxon>
        <taxon>Embryophyta</taxon>
        <taxon>Tracheophyta</taxon>
        <taxon>Spermatophyta</taxon>
        <taxon>Magnoliopsida</taxon>
        <taxon>eudicotyledons</taxon>
        <taxon>Gunneridae</taxon>
        <taxon>Pentapetalae</taxon>
        <taxon>rosids</taxon>
        <taxon>fabids</taxon>
        <taxon>Cucurbitales</taxon>
        <taxon>Cucurbitaceae</taxon>
        <taxon>Benincaseae</taxon>
        <taxon>Citrullus</taxon>
    </lineage>
</organism>
<dbReference type="EMBL" id="OZ021738">
    <property type="protein sequence ID" value="CAK9321285.1"/>
    <property type="molecule type" value="Genomic_DNA"/>
</dbReference>
<gene>
    <name evidence="2" type="ORF">CITCOLO1_LOCUS13354</name>
</gene>
<evidence type="ECO:0008006" key="4">
    <source>
        <dbReference type="Google" id="ProtNLM"/>
    </source>
</evidence>
<dbReference type="Proteomes" id="UP001642487">
    <property type="component" value="Chromosome 4"/>
</dbReference>
<feature type="transmembrane region" description="Helical" evidence="1">
    <location>
        <begin position="63"/>
        <end position="83"/>
    </location>
</feature>
<evidence type="ECO:0000313" key="2">
    <source>
        <dbReference type="EMBL" id="CAK9321285.1"/>
    </source>
</evidence>
<keyword evidence="1" id="KW-0812">Transmembrane</keyword>
<keyword evidence="1" id="KW-1133">Transmembrane helix</keyword>
<protein>
    <recommendedName>
        <fullName evidence="4">Transmembrane protein</fullName>
    </recommendedName>
</protein>
<accession>A0ABP0YL97</accession>
<proteinExistence type="predicted"/>
<name>A0ABP0YL97_9ROSI</name>
<reference evidence="2 3" key="1">
    <citation type="submission" date="2024-03" db="EMBL/GenBank/DDBJ databases">
        <authorList>
            <person name="Gkanogiannis A."/>
            <person name="Becerra Lopez-Lavalle L."/>
        </authorList>
    </citation>
    <scope>NUCLEOTIDE SEQUENCE [LARGE SCALE GENOMIC DNA]</scope>
</reference>
<keyword evidence="3" id="KW-1185">Reference proteome</keyword>
<keyword evidence="1" id="KW-0472">Membrane</keyword>
<sequence>MGLFVCNSIRNYQTMCTQNEIDFQKNVGCKEVGGGLQPEVSQNQGRKKRKDSRSRTWKKQNRVVGAEISSLSLIFFLLIVYGVGRVAGLSVSFVVWCPRWGKYRQC</sequence>